<protein>
    <submittedName>
        <fullName evidence="8">Thiol-specific monooxygenase</fullName>
    </submittedName>
</protein>
<dbReference type="AlphaFoldDB" id="A0A093VMS4"/>
<dbReference type="GO" id="GO:0050661">
    <property type="term" value="F:NADP binding"/>
    <property type="evidence" value="ECO:0007669"/>
    <property type="project" value="InterPro"/>
</dbReference>
<dbReference type="GO" id="GO:0004499">
    <property type="term" value="F:N,N-dimethylaniline monooxygenase activity"/>
    <property type="evidence" value="ECO:0007669"/>
    <property type="project" value="InterPro"/>
</dbReference>
<organism evidence="8">
    <name type="scientific">Talaromyces marneffei PM1</name>
    <dbReference type="NCBI Taxonomy" id="1077442"/>
    <lineage>
        <taxon>Eukaryota</taxon>
        <taxon>Fungi</taxon>
        <taxon>Dikarya</taxon>
        <taxon>Ascomycota</taxon>
        <taxon>Pezizomycotina</taxon>
        <taxon>Eurotiomycetes</taxon>
        <taxon>Eurotiomycetidae</taxon>
        <taxon>Eurotiales</taxon>
        <taxon>Trichocomaceae</taxon>
        <taxon>Talaromyces</taxon>
        <taxon>Talaromyces sect. Talaromyces</taxon>
    </lineage>
</organism>
<evidence type="ECO:0000256" key="5">
    <source>
        <dbReference type="ARBA" id="ARBA00022857"/>
    </source>
</evidence>
<evidence type="ECO:0000256" key="1">
    <source>
        <dbReference type="ARBA" id="ARBA00001974"/>
    </source>
</evidence>
<keyword evidence="5" id="KW-0521">NADP</keyword>
<dbReference type="SUPFAM" id="SSF51905">
    <property type="entry name" value="FAD/NAD(P)-binding domain"/>
    <property type="match status" value="2"/>
</dbReference>
<keyword evidence="4" id="KW-0274">FAD</keyword>
<keyword evidence="3" id="KW-0285">Flavoprotein</keyword>
<evidence type="ECO:0000256" key="4">
    <source>
        <dbReference type="ARBA" id="ARBA00022827"/>
    </source>
</evidence>
<evidence type="ECO:0000313" key="8">
    <source>
        <dbReference type="EMBL" id="KFX47951.1"/>
    </source>
</evidence>
<gene>
    <name evidence="8" type="ORF">GQ26_0130390</name>
</gene>
<comment type="cofactor">
    <cofactor evidence="1">
        <name>FAD</name>
        <dbReference type="ChEBI" id="CHEBI:57692"/>
    </cofactor>
</comment>
<comment type="caution">
    <text evidence="8">The sequence shown here is derived from an EMBL/GenBank/DDBJ whole genome shotgun (WGS) entry which is preliminary data.</text>
</comment>
<proteinExistence type="inferred from homology"/>
<dbReference type="Gene3D" id="3.50.50.60">
    <property type="entry name" value="FAD/NAD(P)-binding domain"/>
    <property type="match status" value="2"/>
</dbReference>
<name>A0A093VMS4_TALMA</name>
<dbReference type="FunFam" id="3.50.50.60:FF:000138">
    <property type="entry name" value="Flavin-containing monooxygenase"/>
    <property type="match status" value="1"/>
</dbReference>
<comment type="similarity">
    <text evidence="2">Belongs to the FMO family.</text>
</comment>
<dbReference type="PRINTS" id="PR00370">
    <property type="entry name" value="FMOXYGENASE"/>
</dbReference>
<dbReference type="InterPro" id="IPR020946">
    <property type="entry name" value="Flavin_mOase-like"/>
</dbReference>
<evidence type="ECO:0000256" key="6">
    <source>
        <dbReference type="ARBA" id="ARBA00023002"/>
    </source>
</evidence>
<dbReference type="EMBL" id="JPOX01000013">
    <property type="protein sequence ID" value="KFX47951.1"/>
    <property type="molecule type" value="Genomic_DNA"/>
</dbReference>
<dbReference type="InterPro" id="IPR036188">
    <property type="entry name" value="FAD/NAD-bd_sf"/>
</dbReference>
<dbReference type="InterPro" id="IPR000960">
    <property type="entry name" value="Flavin_mOase"/>
</dbReference>
<keyword evidence="7 8" id="KW-0503">Monooxygenase</keyword>
<evidence type="ECO:0000256" key="7">
    <source>
        <dbReference type="ARBA" id="ARBA00023033"/>
    </source>
</evidence>
<evidence type="ECO:0000256" key="2">
    <source>
        <dbReference type="ARBA" id="ARBA00009183"/>
    </source>
</evidence>
<dbReference type="eggNOG" id="KOG1399">
    <property type="taxonomic scope" value="Eukaryota"/>
</dbReference>
<dbReference type="Pfam" id="PF00743">
    <property type="entry name" value="FMO-like"/>
    <property type="match status" value="2"/>
</dbReference>
<dbReference type="InterPro" id="IPR050346">
    <property type="entry name" value="FMO-like"/>
</dbReference>
<evidence type="ECO:0000256" key="3">
    <source>
        <dbReference type="ARBA" id="ARBA00022630"/>
    </source>
</evidence>
<dbReference type="GO" id="GO:0050660">
    <property type="term" value="F:flavin adenine dinucleotide binding"/>
    <property type="evidence" value="ECO:0007669"/>
    <property type="project" value="InterPro"/>
</dbReference>
<dbReference type="HOGENOM" id="CLU_006909_5_0_1"/>
<reference evidence="8" key="1">
    <citation type="journal article" date="2014" name="PLoS Genet.">
        <title>Signature Gene Expression Reveals Novel Clues to the Molecular Mechanisms of Dimorphic Transition in Penicillium marneffei.</title>
        <authorList>
            <person name="Yang E."/>
            <person name="Wang G."/>
            <person name="Cai J."/>
            <person name="Woo P.C."/>
            <person name="Lau S.K."/>
            <person name="Yuen K.-Y."/>
            <person name="Chow W.-N."/>
            <person name="Lin X."/>
        </authorList>
    </citation>
    <scope>NUCLEOTIDE SEQUENCE [LARGE SCALE GENOMIC DNA]</scope>
    <source>
        <strain evidence="8">PM1</strain>
    </source>
</reference>
<sequence length="474" mass="52966">MRVAVIGAGPGGLAAAKYLHAEKAFSAITIFEQRDEVGGIWCHTSYNAVEQDFAIPHTKPTTTAEKPVPTKETNGEIIFQSPVYDLLETNIPHTLMGYSDWKFPKGTCLFPSHQAVKQYLQDYAQELLPSIVFHTQVIDVRLRDGQLANSGWKVSVEDLRTQQRCTHDFDAVVVASGHYNDHYIPDITGVQEWNRAYPGSISHSKHYRRPEQYANQKVVVVGNSASGIDVSVQIAAALQQPLLLSARSESPPYLSNNPKIKIVPEIVEFITSDRSLRFSDGHVEKDIDHVLFCTGYLYTFPFLSSLTPPVEVPNGSRLNNLFQHIFYYPQPTLTFIGLPLKVIPFPLSEAQAAVIARVYSDRLSLPASDEMKVWEIDWIARYGGDKSFNVLGFPADAEYLNHLHHWSLQAARKSGFDNGGQGKIPPVWGDEEQWVRELTPAIKAASQALGSKRKEIQTLGELGFSFEKDTKSKI</sequence>
<dbReference type="Pfam" id="PF13450">
    <property type="entry name" value="NAD_binding_8"/>
    <property type="match status" value="1"/>
</dbReference>
<keyword evidence="6" id="KW-0560">Oxidoreductase</keyword>
<accession>A0A093VMS4</accession>
<dbReference type="PANTHER" id="PTHR23023">
    <property type="entry name" value="DIMETHYLANILINE MONOOXYGENASE"/>
    <property type="match status" value="1"/>
</dbReference>